<dbReference type="CDD" id="cd02947">
    <property type="entry name" value="TRX_family"/>
    <property type="match status" value="1"/>
</dbReference>
<name>A0A249JZ98_9ACTN</name>
<keyword evidence="3" id="KW-1185">Reference proteome</keyword>
<dbReference type="PROSITE" id="PS51352">
    <property type="entry name" value="THIOREDOXIN_2"/>
    <property type="match status" value="1"/>
</dbReference>
<evidence type="ECO:0000259" key="1">
    <source>
        <dbReference type="PROSITE" id="PS51352"/>
    </source>
</evidence>
<proteinExistence type="predicted"/>
<dbReference type="Proteomes" id="UP000217153">
    <property type="component" value="Chromosome"/>
</dbReference>
<accession>A0A249JZ98</accession>
<protein>
    <submittedName>
        <fullName evidence="2">TRX family protein</fullName>
    </submittedName>
</protein>
<dbReference type="KEGG" id="abam:B1s21122_05840"/>
<gene>
    <name evidence="2" type="ORF">B1s21122_05840</name>
</gene>
<organism evidence="2 3">
    <name type="scientific">Candidatus Nanopelagicus limnae</name>
    <dbReference type="NCBI Taxonomy" id="1884634"/>
    <lineage>
        <taxon>Bacteria</taxon>
        <taxon>Bacillati</taxon>
        <taxon>Actinomycetota</taxon>
        <taxon>Actinomycetes</taxon>
        <taxon>Candidatus Nanopelagicales</taxon>
        <taxon>Candidatus Nanopelagicaceae</taxon>
        <taxon>Candidatus Nanopelagicus</taxon>
    </lineage>
</organism>
<feature type="domain" description="Thioredoxin" evidence="1">
    <location>
        <begin position="10"/>
        <end position="133"/>
    </location>
</feature>
<sequence length="133" mass="14643">MESLLPLLLLISITSVIGLTLRAKKGVIKKGSRLKISEGEFAGKYGSRLTILQFSTTFCSECRTAKAIVKDVVKDSKDITYVEVDAESNLDLVRRIDIRSTPTTIFLDSKGFEIARAKGAPKRDQLIKAIKAI</sequence>
<dbReference type="InterPro" id="IPR013766">
    <property type="entry name" value="Thioredoxin_domain"/>
</dbReference>
<reference evidence="3" key="1">
    <citation type="submission" date="2016-10" db="EMBL/GenBank/DDBJ databases">
        <title>High microdiversification within the ubiquitous acI lineage of Actinobacteria.</title>
        <authorList>
            <person name="Neuenschwander S.M."/>
            <person name="Salcher M."/>
            <person name="Ghai R."/>
            <person name="Pernthaler J."/>
        </authorList>
    </citation>
    <scope>NUCLEOTIDE SEQUENCE [LARGE SCALE GENOMIC DNA]</scope>
</reference>
<dbReference type="AlphaFoldDB" id="A0A249JZ98"/>
<evidence type="ECO:0000313" key="3">
    <source>
        <dbReference type="Proteomes" id="UP000217153"/>
    </source>
</evidence>
<dbReference type="Gene3D" id="3.40.30.10">
    <property type="entry name" value="Glutaredoxin"/>
    <property type="match status" value="1"/>
</dbReference>
<evidence type="ECO:0000313" key="2">
    <source>
        <dbReference type="EMBL" id="ASY09830.1"/>
    </source>
</evidence>
<dbReference type="InterPro" id="IPR036249">
    <property type="entry name" value="Thioredoxin-like_sf"/>
</dbReference>
<dbReference type="SUPFAM" id="SSF52833">
    <property type="entry name" value="Thioredoxin-like"/>
    <property type="match status" value="1"/>
</dbReference>
<dbReference type="Pfam" id="PF00085">
    <property type="entry name" value="Thioredoxin"/>
    <property type="match status" value="1"/>
</dbReference>
<dbReference type="OrthoDB" id="1495530at2"/>
<dbReference type="EMBL" id="CP016768">
    <property type="protein sequence ID" value="ASY09830.1"/>
    <property type="molecule type" value="Genomic_DNA"/>
</dbReference>
<dbReference type="RefSeq" id="WP_095681134.1">
    <property type="nucleotide sequence ID" value="NZ_CP016768.2"/>
</dbReference>